<organism evidence="10 11">
    <name type="scientific">Streptomyces aurantiacus</name>
    <dbReference type="NCBI Taxonomy" id="47760"/>
    <lineage>
        <taxon>Bacteria</taxon>
        <taxon>Bacillati</taxon>
        <taxon>Actinomycetota</taxon>
        <taxon>Actinomycetes</taxon>
        <taxon>Kitasatosporales</taxon>
        <taxon>Streptomycetaceae</taxon>
        <taxon>Streptomyces</taxon>
        <taxon>Streptomyces aurantiacus group</taxon>
    </lineage>
</organism>
<evidence type="ECO:0000259" key="9">
    <source>
        <dbReference type="PROSITE" id="PS50850"/>
    </source>
</evidence>
<protein>
    <submittedName>
        <fullName evidence="10">MFS transporter</fullName>
    </submittedName>
</protein>
<feature type="transmembrane region" description="Helical" evidence="8">
    <location>
        <begin position="312"/>
        <end position="334"/>
    </location>
</feature>
<dbReference type="Pfam" id="PF07690">
    <property type="entry name" value="MFS_1"/>
    <property type="match status" value="1"/>
</dbReference>
<evidence type="ECO:0000256" key="4">
    <source>
        <dbReference type="ARBA" id="ARBA00022692"/>
    </source>
</evidence>
<feature type="transmembrane region" description="Helical" evidence="8">
    <location>
        <begin position="173"/>
        <end position="195"/>
    </location>
</feature>
<evidence type="ECO:0000313" key="10">
    <source>
        <dbReference type="EMBL" id="BCL28691.1"/>
    </source>
</evidence>
<sequence length="493" mass="50888">MTASTATTGQGSALDPRRWPALTVISVATLMVVLDASVINIALPKAQADLDISDTDRQWAVTAYALAFGGLLLLGGRVVDFVGRKRVFMTGLLGFALASMVAGVAPNGATLFAGRALQGVFAALLAPAALSLIAVTFTDGRERARAFGVYGALQGAGGAVGLIAGGVLTEYTSWRWCLFVNAPIALAAALAAIPTVRESRAEGERRYDIPGAVLVTTGLVALVWGFTRAAEEGWSSAPTWLLLAAGLVLLVSFVAVEHRTSHPLLPLRVVLDRDRGGAFLASLLIGAGMFGLMLFLTYYLQVNLGYRPLRAGLAFLPFSAGIVAAATFGAPLVPRIGPKRLMASGIAVALFGTLWLVTVKATGGYLPVVLPAMILTGLGLGVFFVALPNTALAGINPSDTGVASAMISTTQQIGGAIGPALLNTLYVSALTGFLTDHTGPVTRAVRLDGYVHGYRVAFVASAVAFALALAAIILLIKKQSPGDVPTDTPVHAG</sequence>
<evidence type="ECO:0000256" key="1">
    <source>
        <dbReference type="ARBA" id="ARBA00004651"/>
    </source>
</evidence>
<dbReference type="InterPro" id="IPR020846">
    <property type="entry name" value="MFS_dom"/>
</dbReference>
<dbReference type="PANTHER" id="PTHR42718">
    <property type="entry name" value="MAJOR FACILITATOR SUPERFAMILY MULTIDRUG TRANSPORTER MFSC"/>
    <property type="match status" value="1"/>
</dbReference>
<dbReference type="InterPro" id="IPR004638">
    <property type="entry name" value="EmrB-like"/>
</dbReference>
<gene>
    <name evidence="10" type="ORF">GCM10017557_35500</name>
</gene>
<evidence type="ECO:0000256" key="3">
    <source>
        <dbReference type="ARBA" id="ARBA00022475"/>
    </source>
</evidence>
<keyword evidence="3" id="KW-1003">Cell membrane</keyword>
<comment type="subcellular location">
    <subcellularLocation>
        <location evidence="1">Cell membrane</location>
        <topology evidence="1">Multi-pass membrane protein</topology>
    </subcellularLocation>
</comment>
<dbReference type="AlphaFoldDB" id="A0A7G1P206"/>
<dbReference type="PROSITE" id="PS00216">
    <property type="entry name" value="SUGAR_TRANSPORT_1"/>
    <property type="match status" value="1"/>
</dbReference>
<feature type="transmembrane region" description="Helical" evidence="8">
    <location>
        <begin position="341"/>
        <end position="359"/>
    </location>
</feature>
<name>A0A7G1P206_9ACTN</name>
<dbReference type="Gene3D" id="1.20.1720.10">
    <property type="entry name" value="Multidrug resistance protein D"/>
    <property type="match status" value="1"/>
</dbReference>
<dbReference type="InterPro" id="IPR011701">
    <property type="entry name" value="MFS"/>
</dbReference>
<feature type="transmembrane region" description="Helical" evidence="8">
    <location>
        <begin position="117"/>
        <end position="135"/>
    </location>
</feature>
<dbReference type="CDD" id="cd17321">
    <property type="entry name" value="MFS_MMR_MDR_like"/>
    <property type="match status" value="1"/>
</dbReference>
<feature type="transmembrane region" description="Helical" evidence="8">
    <location>
        <begin position="58"/>
        <end position="75"/>
    </location>
</feature>
<dbReference type="PROSITE" id="PS50850">
    <property type="entry name" value="MFS"/>
    <property type="match status" value="1"/>
</dbReference>
<dbReference type="GO" id="GO:0005886">
    <property type="term" value="C:plasma membrane"/>
    <property type="evidence" value="ECO:0007669"/>
    <property type="project" value="UniProtKB-SubCell"/>
</dbReference>
<keyword evidence="6 8" id="KW-0472">Membrane</keyword>
<dbReference type="PRINTS" id="PR01036">
    <property type="entry name" value="TCRTETB"/>
</dbReference>
<dbReference type="EMBL" id="AP023440">
    <property type="protein sequence ID" value="BCL28691.1"/>
    <property type="molecule type" value="Genomic_DNA"/>
</dbReference>
<feature type="transmembrane region" description="Helical" evidence="8">
    <location>
        <begin position="454"/>
        <end position="476"/>
    </location>
</feature>
<evidence type="ECO:0000256" key="5">
    <source>
        <dbReference type="ARBA" id="ARBA00022989"/>
    </source>
</evidence>
<feature type="transmembrane region" description="Helical" evidence="8">
    <location>
        <begin position="21"/>
        <end position="43"/>
    </location>
</feature>
<dbReference type="RefSeq" id="WP_190850890.1">
    <property type="nucleotide sequence ID" value="NZ_AP023440.1"/>
</dbReference>
<proteinExistence type="predicted"/>
<feature type="transmembrane region" description="Helical" evidence="8">
    <location>
        <begin position="413"/>
        <end position="434"/>
    </location>
</feature>
<evidence type="ECO:0000256" key="7">
    <source>
        <dbReference type="ARBA" id="ARBA00023251"/>
    </source>
</evidence>
<keyword evidence="7" id="KW-0046">Antibiotic resistance</keyword>
<accession>A0A7G1P206</accession>
<feature type="transmembrane region" description="Helical" evidence="8">
    <location>
        <begin position="207"/>
        <end position="227"/>
    </location>
</feature>
<dbReference type="InterPro" id="IPR036259">
    <property type="entry name" value="MFS_trans_sf"/>
</dbReference>
<feature type="transmembrane region" description="Helical" evidence="8">
    <location>
        <begin position="87"/>
        <end position="105"/>
    </location>
</feature>
<dbReference type="GO" id="GO:0022857">
    <property type="term" value="F:transmembrane transporter activity"/>
    <property type="evidence" value="ECO:0007669"/>
    <property type="project" value="InterPro"/>
</dbReference>
<dbReference type="GO" id="GO:0046677">
    <property type="term" value="P:response to antibiotic"/>
    <property type="evidence" value="ECO:0007669"/>
    <property type="project" value="UniProtKB-KW"/>
</dbReference>
<evidence type="ECO:0000256" key="2">
    <source>
        <dbReference type="ARBA" id="ARBA00022448"/>
    </source>
</evidence>
<keyword evidence="4 8" id="KW-0812">Transmembrane</keyword>
<dbReference type="Gene3D" id="1.20.1250.20">
    <property type="entry name" value="MFS general substrate transporter like domains"/>
    <property type="match status" value="1"/>
</dbReference>
<dbReference type="PANTHER" id="PTHR42718:SF46">
    <property type="entry name" value="BLR6921 PROTEIN"/>
    <property type="match status" value="1"/>
</dbReference>
<keyword evidence="2" id="KW-0813">Transport</keyword>
<feature type="transmembrane region" description="Helical" evidence="8">
    <location>
        <begin position="277"/>
        <end position="300"/>
    </location>
</feature>
<dbReference type="Proteomes" id="UP000516444">
    <property type="component" value="Chromosome"/>
</dbReference>
<dbReference type="NCBIfam" id="TIGR00711">
    <property type="entry name" value="efflux_EmrB"/>
    <property type="match status" value="1"/>
</dbReference>
<dbReference type="KEGG" id="sgm:GCM10017557_35500"/>
<feature type="transmembrane region" description="Helical" evidence="8">
    <location>
        <begin position="365"/>
        <end position="387"/>
    </location>
</feature>
<evidence type="ECO:0000313" key="11">
    <source>
        <dbReference type="Proteomes" id="UP000516444"/>
    </source>
</evidence>
<feature type="transmembrane region" description="Helical" evidence="8">
    <location>
        <begin position="239"/>
        <end position="256"/>
    </location>
</feature>
<keyword evidence="11" id="KW-1185">Reference proteome</keyword>
<evidence type="ECO:0000256" key="8">
    <source>
        <dbReference type="SAM" id="Phobius"/>
    </source>
</evidence>
<evidence type="ECO:0000256" key="6">
    <source>
        <dbReference type="ARBA" id="ARBA00023136"/>
    </source>
</evidence>
<keyword evidence="5 8" id="KW-1133">Transmembrane helix</keyword>
<feature type="domain" description="Major facilitator superfamily (MFS) profile" evidence="9">
    <location>
        <begin position="21"/>
        <end position="480"/>
    </location>
</feature>
<feature type="transmembrane region" description="Helical" evidence="8">
    <location>
        <begin position="147"/>
        <end position="167"/>
    </location>
</feature>
<dbReference type="InterPro" id="IPR005829">
    <property type="entry name" value="Sugar_transporter_CS"/>
</dbReference>
<dbReference type="SUPFAM" id="SSF103473">
    <property type="entry name" value="MFS general substrate transporter"/>
    <property type="match status" value="1"/>
</dbReference>
<reference evidence="10 11" key="1">
    <citation type="journal article" date="2014" name="Int. J. Syst. Evol. Microbiol.">
        <title>Complete genome sequence of Corynebacterium casei LMG S-19264T (=DSM 44701T), isolated from a smear-ripened cheese.</title>
        <authorList>
            <consortium name="US DOE Joint Genome Institute (JGI-PGF)"/>
            <person name="Walter F."/>
            <person name="Albersmeier A."/>
            <person name="Kalinowski J."/>
            <person name="Ruckert C."/>
        </authorList>
    </citation>
    <scope>NUCLEOTIDE SEQUENCE [LARGE SCALE GENOMIC DNA]</scope>
    <source>
        <strain evidence="10 11">JCM 4677</strain>
    </source>
</reference>